<protein>
    <submittedName>
        <fullName evidence="1">Uncharacterized protein</fullName>
    </submittedName>
</protein>
<comment type="caution">
    <text evidence="1">The sequence shown here is derived from an EMBL/GenBank/DDBJ whole genome shotgun (WGS) entry which is preliminary data.</text>
</comment>
<dbReference type="Proteomes" id="UP000289821">
    <property type="component" value="Unassembled WGS sequence"/>
</dbReference>
<dbReference type="RefSeq" id="WP_128761605.1">
    <property type="nucleotide sequence ID" value="NZ_QOVI01000004.1"/>
</dbReference>
<reference evidence="1 2" key="1">
    <citation type="submission" date="2018-07" db="EMBL/GenBank/DDBJ databases">
        <title>Leeuwenhoekiella genomics.</title>
        <authorList>
            <person name="Tahon G."/>
            <person name="Willems A."/>
        </authorList>
    </citation>
    <scope>NUCLEOTIDE SEQUENCE [LARGE SCALE GENOMIC DNA]</scope>
    <source>
        <strain evidence="1 2">R-50232</strain>
    </source>
</reference>
<gene>
    <name evidence="1" type="ORF">DSM04_104297</name>
</gene>
<sequence>MLHPEVVEELYSVRFRNSGFKRTPVLYADAEKNFRHFLINTIGENVFVMTTALGLDVYYKSTRNHTDFIKNNLWLFKDNLSSEHVELQVEEQEGVAVLHYLNTVIDTLIEHPQLFLSCCKKFLQHYRDSGIKTRMIQLLYSTFETHLQKLITDEKTPYATKIRKLLLDSELSHYTLIDNFTSLSKQSTSAIRFN</sequence>
<dbReference type="AlphaFoldDB" id="A0A4Q0NSX4"/>
<keyword evidence="2" id="KW-1185">Reference proteome</keyword>
<proteinExistence type="predicted"/>
<accession>A0A4Q0NSX4</accession>
<dbReference type="OrthoDB" id="1450004at2"/>
<evidence type="ECO:0000313" key="2">
    <source>
        <dbReference type="Proteomes" id="UP000289821"/>
    </source>
</evidence>
<evidence type="ECO:0000313" key="1">
    <source>
        <dbReference type="EMBL" id="RXG14189.1"/>
    </source>
</evidence>
<name>A0A4Q0NSX4_9FLAO</name>
<dbReference type="EMBL" id="QOVI01000004">
    <property type="protein sequence ID" value="RXG14189.1"/>
    <property type="molecule type" value="Genomic_DNA"/>
</dbReference>
<organism evidence="1 2">
    <name type="scientific">Leeuwenhoekiella aestuarii</name>
    <dbReference type="NCBI Taxonomy" id="2249426"/>
    <lineage>
        <taxon>Bacteria</taxon>
        <taxon>Pseudomonadati</taxon>
        <taxon>Bacteroidota</taxon>
        <taxon>Flavobacteriia</taxon>
        <taxon>Flavobacteriales</taxon>
        <taxon>Flavobacteriaceae</taxon>
        <taxon>Leeuwenhoekiella</taxon>
    </lineage>
</organism>